<accession>A0ABT5N036</accession>
<protein>
    <submittedName>
        <fullName evidence="2">Prolyl oligopeptidase family serine peptidase</fullName>
    </submittedName>
</protein>
<proteinExistence type="predicted"/>
<comment type="caution">
    <text evidence="2">The sequence shown here is derived from an EMBL/GenBank/DDBJ whole genome shotgun (WGS) entry which is preliminary data.</text>
</comment>
<dbReference type="InterPro" id="IPR029058">
    <property type="entry name" value="AB_hydrolase_fold"/>
</dbReference>
<dbReference type="Proteomes" id="UP001528673">
    <property type="component" value="Unassembled WGS sequence"/>
</dbReference>
<dbReference type="Gene3D" id="1.20.1440.110">
    <property type="entry name" value="acylaminoacyl peptidase"/>
    <property type="match status" value="1"/>
</dbReference>
<evidence type="ECO:0000313" key="3">
    <source>
        <dbReference type="Proteomes" id="UP001528673"/>
    </source>
</evidence>
<dbReference type="PANTHER" id="PTHR22946">
    <property type="entry name" value="DIENELACTONE HYDROLASE DOMAIN-CONTAINING PROTEIN-RELATED"/>
    <property type="match status" value="1"/>
</dbReference>
<organism evidence="2 3">
    <name type="scientific">Curvibacter cyanobacteriorum</name>
    <dbReference type="NCBI Taxonomy" id="3026422"/>
    <lineage>
        <taxon>Bacteria</taxon>
        <taxon>Pseudomonadati</taxon>
        <taxon>Pseudomonadota</taxon>
        <taxon>Betaproteobacteria</taxon>
        <taxon>Burkholderiales</taxon>
        <taxon>Comamonadaceae</taxon>
        <taxon>Curvibacter</taxon>
    </lineage>
</organism>
<feature type="domain" description="Peptidase S9 prolyl oligopeptidase catalytic" evidence="1">
    <location>
        <begin position="173"/>
        <end position="381"/>
    </location>
</feature>
<name>A0ABT5N036_9BURK</name>
<dbReference type="Pfam" id="PF00326">
    <property type="entry name" value="Peptidase_S9"/>
    <property type="match status" value="1"/>
</dbReference>
<dbReference type="PANTHER" id="PTHR22946:SF12">
    <property type="entry name" value="CONIDIAL PIGMENT BIOSYNTHESIS PROTEIN AYG1 (AFU_ORTHOLOGUE AFUA_2G17550)"/>
    <property type="match status" value="1"/>
</dbReference>
<dbReference type="InterPro" id="IPR001375">
    <property type="entry name" value="Peptidase_S9_cat"/>
</dbReference>
<evidence type="ECO:0000259" key="1">
    <source>
        <dbReference type="Pfam" id="PF00326"/>
    </source>
</evidence>
<evidence type="ECO:0000313" key="2">
    <source>
        <dbReference type="EMBL" id="MDD0838881.1"/>
    </source>
</evidence>
<keyword evidence="3" id="KW-1185">Reference proteome</keyword>
<reference evidence="2 3" key="1">
    <citation type="submission" date="2023-02" db="EMBL/GenBank/DDBJ databases">
        <title>Bacterial whole genomic sequence of Curvibacter sp. HBC61.</title>
        <authorList>
            <person name="Le V."/>
            <person name="Ko S.-R."/>
            <person name="Ahn C.-Y."/>
            <person name="Oh H.-M."/>
        </authorList>
    </citation>
    <scope>NUCLEOTIDE SEQUENCE [LARGE SCALE GENOMIC DNA]</scope>
    <source>
        <strain evidence="2 3">HBC61</strain>
    </source>
</reference>
<dbReference type="Gene3D" id="3.40.50.1820">
    <property type="entry name" value="alpha/beta hydrolase"/>
    <property type="match status" value="1"/>
</dbReference>
<sequence>MFRFFPTNYVWDLSINLAIEMGARMGEIQAMCAPLADAAKQPDAAGTAAFRDTWVRMADQLCDLAAEDEARGRLISAGDKLNRAATYQITAERLLAHGSEGRLALYQQFLRTFRRSIELAGEPCEFVQIPYEGQHLSGLFVRAEGVSGPAPVLVQVNGLDSTKEMKYRVGLPAWLAKRGVSSLIIDQPGTGEALRLLGLTARYDSEHWASRVVDWLQTRADVDPARIGLEGVSLGGYYCPRAVAFEPRFACGVVWGANHDWRDVQKKRLAREGSFPVPHYWEHVRWVWGAKDQEDFMRIAENVHLDGVLDRIRVPFLVTHGEKDSQIPLAWAHRTYEQLVNSPKRELKVFTDREGGVQHSSFDNSANAGAYIADWVAETLGGRTALNKRPG</sequence>
<dbReference type="RefSeq" id="WP_273951224.1">
    <property type="nucleotide sequence ID" value="NZ_JAQSIP010000004.1"/>
</dbReference>
<dbReference type="InterPro" id="IPR050261">
    <property type="entry name" value="FrsA_esterase"/>
</dbReference>
<dbReference type="EMBL" id="JAQSIP010000004">
    <property type="protein sequence ID" value="MDD0838881.1"/>
    <property type="molecule type" value="Genomic_DNA"/>
</dbReference>
<dbReference type="SUPFAM" id="SSF53474">
    <property type="entry name" value="alpha/beta-Hydrolases"/>
    <property type="match status" value="1"/>
</dbReference>
<gene>
    <name evidence="2" type="ORF">PSQ40_09900</name>
</gene>